<organism evidence="3 4">
    <name type="scientific">Ricinus communis</name>
    <name type="common">Castor bean</name>
    <dbReference type="NCBI Taxonomy" id="3988"/>
    <lineage>
        <taxon>Eukaryota</taxon>
        <taxon>Viridiplantae</taxon>
        <taxon>Streptophyta</taxon>
        <taxon>Embryophyta</taxon>
        <taxon>Tracheophyta</taxon>
        <taxon>Spermatophyta</taxon>
        <taxon>Magnoliopsida</taxon>
        <taxon>eudicotyledons</taxon>
        <taxon>Gunneridae</taxon>
        <taxon>Pentapetalae</taxon>
        <taxon>rosids</taxon>
        <taxon>fabids</taxon>
        <taxon>Malpighiales</taxon>
        <taxon>Euphorbiaceae</taxon>
        <taxon>Acalyphoideae</taxon>
        <taxon>Acalypheae</taxon>
        <taxon>Ricinus</taxon>
    </lineage>
</organism>
<name>B9SGK2_RICCO</name>
<dbReference type="STRING" id="3988.B9SGK2"/>
<gene>
    <name evidence="3" type="ORF">RCOM_0553600</name>
</gene>
<proteinExistence type="inferred from homology"/>
<dbReference type="GO" id="GO:0016413">
    <property type="term" value="F:O-acetyltransferase activity"/>
    <property type="evidence" value="ECO:0007669"/>
    <property type="project" value="InterPro"/>
</dbReference>
<dbReference type="Proteomes" id="UP000008311">
    <property type="component" value="Unassembled WGS sequence"/>
</dbReference>
<reference evidence="4" key="1">
    <citation type="journal article" date="2010" name="Nat. Biotechnol.">
        <title>Draft genome sequence of the oilseed species Ricinus communis.</title>
        <authorList>
            <person name="Chan A.P."/>
            <person name="Crabtree J."/>
            <person name="Zhao Q."/>
            <person name="Lorenzi H."/>
            <person name="Orvis J."/>
            <person name="Puiu D."/>
            <person name="Melake-Berhan A."/>
            <person name="Jones K.M."/>
            <person name="Redman J."/>
            <person name="Chen G."/>
            <person name="Cahoon E.B."/>
            <person name="Gedil M."/>
            <person name="Stanke M."/>
            <person name="Haas B.J."/>
            <person name="Wortman J.R."/>
            <person name="Fraser-Liggett C.M."/>
            <person name="Ravel J."/>
            <person name="Rabinowicz P.D."/>
        </authorList>
    </citation>
    <scope>NUCLEOTIDE SEQUENCE [LARGE SCALE GENOMIC DNA]</scope>
    <source>
        <strain evidence="4">cv. Hale</strain>
    </source>
</reference>
<dbReference type="InterPro" id="IPR029962">
    <property type="entry name" value="TBL"/>
</dbReference>
<dbReference type="EMBL" id="EQ973954">
    <property type="protein sequence ID" value="EEF37248.1"/>
    <property type="molecule type" value="Genomic_DNA"/>
</dbReference>
<accession>B9SGK2</accession>
<sequence>MATLMKRKQVFFRSISPKRKGEMWCYNRTQPIMDEYYAYAFPMPVQEIVERIIGGMKTPVRYLNITKLLEYRRDAHPAIYARKQQKLLIAELQQLQPESHIDCSHWCLPGLPDTWNKLLYAAIISESAPDITTSI</sequence>
<evidence type="ECO:0000256" key="1">
    <source>
        <dbReference type="ARBA" id="ARBA00007727"/>
    </source>
</evidence>
<keyword evidence="4" id="KW-1185">Reference proteome</keyword>
<dbReference type="AlphaFoldDB" id="B9SGK2"/>
<dbReference type="eggNOG" id="ENOG502QSEA">
    <property type="taxonomic scope" value="Eukaryota"/>
</dbReference>
<evidence type="ECO:0000313" key="4">
    <source>
        <dbReference type="Proteomes" id="UP000008311"/>
    </source>
</evidence>
<dbReference type="PANTHER" id="PTHR32285:SF38">
    <property type="entry name" value="OS01G0614300 PROTEIN"/>
    <property type="match status" value="1"/>
</dbReference>
<comment type="similarity">
    <text evidence="1">Belongs to the PC-esterase family. TBL subfamily.</text>
</comment>
<dbReference type="InterPro" id="IPR026057">
    <property type="entry name" value="TBL_C"/>
</dbReference>
<dbReference type="Pfam" id="PF13839">
    <property type="entry name" value="PC-Esterase"/>
    <property type="match status" value="1"/>
</dbReference>
<evidence type="ECO:0000313" key="3">
    <source>
        <dbReference type="EMBL" id="EEF37248.1"/>
    </source>
</evidence>
<feature type="domain" description="Trichome birefringence-like C-terminal" evidence="2">
    <location>
        <begin position="6"/>
        <end position="121"/>
    </location>
</feature>
<dbReference type="InParanoid" id="B9SGK2"/>
<dbReference type="PANTHER" id="PTHR32285">
    <property type="entry name" value="PROTEIN TRICHOME BIREFRINGENCE-LIKE 9-RELATED"/>
    <property type="match status" value="1"/>
</dbReference>
<protein>
    <recommendedName>
        <fullName evidence="2">Trichome birefringence-like C-terminal domain-containing protein</fullName>
    </recommendedName>
</protein>
<evidence type="ECO:0000259" key="2">
    <source>
        <dbReference type="Pfam" id="PF13839"/>
    </source>
</evidence>